<dbReference type="AlphaFoldDB" id="A0A420E3Q4"/>
<comment type="caution">
    <text evidence="3">The sequence shown here is derived from an EMBL/GenBank/DDBJ whole genome shotgun (WGS) entry which is preliminary data.</text>
</comment>
<evidence type="ECO:0000313" key="3">
    <source>
        <dbReference type="EMBL" id="RKF04735.1"/>
    </source>
</evidence>
<dbReference type="PANTHER" id="PTHR46320:SF1">
    <property type="entry name" value="GLYCEROPHOSPHODIESTER PHOSPHODIESTERASE 1"/>
    <property type="match status" value="1"/>
</dbReference>
<proteinExistence type="predicted"/>
<dbReference type="SUPFAM" id="SSF51695">
    <property type="entry name" value="PLC-like phosphodiesterases"/>
    <property type="match status" value="1"/>
</dbReference>
<dbReference type="PANTHER" id="PTHR46320">
    <property type="entry name" value="GLYCEROPHOSPHODIESTER PHOSPHODIESTERASE 1"/>
    <property type="match status" value="1"/>
</dbReference>
<dbReference type="EMBL" id="RAQM01000006">
    <property type="protein sequence ID" value="RKF04735.1"/>
    <property type="molecule type" value="Genomic_DNA"/>
</dbReference>
<evidence type="ECO:0000259" key="2">
    <source>
        <dbReference type="PROSITE" id="PS51704"/>
    </source>
</evidence>
<organism evidence="3 4">
    <name type="scientific">Tenacibaculum lutimaris</name>
    <dbReference type="NCBI Taxonomy" id="285258"/>
    <lineage>
        <taxon>Bacteria</taxon>
        <taxon>Pseudomonadati</taxon>
        <taxon>Bacteroidota</taxon>
        <taxon>Flavobacteriia</taxon>
        <taxon>Flavobacteriales</taxon>
        <taxon>Flavobacteriaceae</taxon>
        <taxon>Tenacibaculum</taxon>
    </lineage>
</organism>
<dbReference type="GO" id="GO:0005886">
    <property type="term" value="C:plasma membrane"/>
    <property type="evidence" value="ECO:0007669"/>
    <property type="project" value="TreeGrafter"/>
</dbReference>
<gene>
    <name evidence="3" type="ORF">C8N26_0123</name>
</gene>
<dbReference type="Proteomes" id="UP000285780">
    <property type="component" value="Unassembled WGS sequence"/>
</dbReference>
<dbReference type="GO" id="GO:0006580">
    <property type="term" value="P:ethanolamine metabolic process"/>
    <property type="evidence" value="ECO:0007669"/>
    <property type="project" value="TreeGrafter"/>
</dbReference>
<dbReference type="InterPro" id="IPR030395">
    <property type="entry name" value="GP_PDE_dom"/>
</dbReference>
<evidence type="ECO:0000256" key="1">
    <source>
        <dbReference type="SAM" id="SignalP"/>
    </source>
</evidence>
<feature type="signal peptide" evidence="1">
    <location>
        <begin position="1"/>
        <end position="36"/>
    </location>
</feature>
<dbReference type="GO" id="GO:0008889">
    <property type="term" value="F:glycerophosphodiester phosphodiesterase activity"/>
    <property type="evidence" value="ECO:0007669"/>
    <property type="project" value="TreeGrafter"/>
</dbReference>
<dbReference type="Gene3D" id="3.20.20.190">
    <property type="entry name" value="Phosphatidylinositol (PI) phosphodiesterase"/>
    <property type="match status" value="1"/>
</dbReference>
<evidence type="ECO:0000313" key="4">
    <source>
        <dbReference type="Proteomes" id="UP000285780"/>
    </source>
</evidence>
<dbReference type="Pfam" id="PF16387">
    <property type="entry name" value="DUF4996"/>
    <property type="match status" value="1"/>
</dbReference>
<protein>
    <submittedName>
        <fullName evidence="3">Glycerophosphoryl diester phosphodiesterase</fullName>
    </submittedName>
</protein>
<accession>A0A420E3Q4</accession>
<name>A0A420E3Q4_9FLAO</name>
<dbReference type="GO" id="GO:0070291">
    <property type="term" value="P:N-acylethanolamine metabolic process"/>
    <property type="evidence" value="ECO:0007669"/>
    <property type="project" value="TreeGrafter"/>
</dbReference>
<reference evidence="3 4" key="1">
    <citation type="submission" date="2018-09" db="EMBL/GenBank/DDBJ databases">
        <title>Genomic Encyclopedia of Archaeal and Bacterial Type Strains, Phase II (KMG-II): from individual species to whole genera.</title>
        <authorList>
            <person name="Goeker M."/>
        </authorList>
    </citation>
    <scope>NUCLEOTIDE SEQUENCE [LARGE SCALE GENOMIC DNA]</scope>
    <source>
        <strain evidence="3 4">DSM 16505</strain>
    </source>
</reference>
<dbReference type="InterPro" id="IPR017946">
    <property type="entry name" value="PLC-like_Pdiesterase_TIM-brl"/>
</dbReference>
<keyword evidence="4" id="KW-1185">Reference proteome</keyword>
<dbReference type="CDD" id="cd08566">
    <property type="entry name" value="GDPD_AtGDE_like"/>
    <property type="match status" value="1"/>
</dbReference>
<dbReference type="PROSITE" id="PS51704">
    <property type="entry name" value="GP_PDE"/>
    <property type="match status" value="1"/>
</dbReference>
<feature type="domain" description="GP-PDE" evidence="2">
    <location>
        <begin position="59"/>
        <end position="314"/>
    </location>
</feature>
<dbReference type="Pfam" id="PF03009">
    <property type="entry name" value="GDPD"/>
    <property type="match status" value="1"/>
</dbReference>
<dbReference type="GO" id="GO:0006644">
    <property type="term" value="P:phospholipid metabolic process"/>
    <property type="evidence" value="ECO:0007669"/>
    <property type="project" value="TreeGrafter"/>
</dbReference>
<feature type="chain" id="PRO_5019210795" evidence="1">
    <location>
        <begin position="37"/>
        <end position="323"/>
    </location>
</feature>
<sequence length="323" mass="37051">MEFFTPYYFKNNQKMKRIVFIITALFLFSVVSDSNAQEKNLEKAALVLEQLKKPQKNHVLVVSHRGDWRYAPENSLMAVQRCIDLGVDIVEIDVRLTKDGHLVAIHDTTVDRTTNGKGKVSDMTLEEIKKLRLKNACGVRHSRQQIPTLKEIMLLAKGKIMINLDKVEGNTVREAYEVLKETGTVNQAIFKGRETVDFMLKKYGDLMKEIIYMPILIDNTDNPEEFVKDYNKKLSPIAYEVTFSSTNTKNFKEIKRLNKKGITVLNIPLWDALVAGRTDEMALLEGPEVSWGWLIKNGANAIMTDRPEELLSYLKKEGLRREK</sequence>
<dbReference type="InterPro" id="IPR032160">
    <property type="entry name" value="DUF4996"/>
</dbReference>
<keyword evidence="1" id="KW-0732">Signal</keyword>